<protein>
    <submittedName>
        <fullName evidence="1">Uncharacterized protein</fullName>
    </submittedName>
</protein>
<evidence type="ECO:0000313" key="2">
    <source>
        <dbReference type="Proteomes" id="UP000765509"/>
    </source>
</evidence>
<reference evidence="1" key="1">
    <citation type="submission" date="2021-03" db="EMBL/GenBank/DDBJ databases">
        <title>Draft genome sequence of rust myrtle Austropuccinia psidii MF-1, a brazilian biotype.</title>
        <authorList>
            <person name="Quecine M.C."/>
            <person name="Pachon D.M.R."/>
            <person name="Bonatelli M.L."/>
            <person name="Correr F.H."/>
            <person name="Franceschini L.M."/>
            <person name="Leite T.F."/>
            <person name="Margarido G.R.A."/>
            <person name="Almeida C.A."/>
            <person name="Ferrarezi J.A."/>
            <person name="Labate C.A."/>
        </authorList>
    </citation>
    <scope>NUCLEOTIDE SEQUENCE</scope>
    <source>
        <strain evidence="1">MF-1</strain>
    </source>
</reference>
<dbReference type="AlphaFoldDB" id="A0A9Q3GCP3"/>
<gene>
    <name evidence="1" type="ORF">O181_001082</name>
</gene>
<dbReference type="EMBL" id="AVOT02000148">
    <property type="protein sequence ID" value="MBW0461367.1"/>
    <property type="molecule type" value="Genomic_DNA"/>
</dbReference>
<dbReference type="Proteomes" id="UP000765509">
    <property type="component" value="Unassembled WGS sequence"/>
</dbReference>
<accession>A0A9Q3GCP3</accession>
<name>A0A9Q3GCP3_9BASI</name>
<sequence>MASTSRDPMSPEPESIFEHCQHWNITGNCTDKKKLNKKVVTSVFSEVDALTEAFVDKALKSAVPGEPTRALAREAVAY</sequence>
<comment type="caution">
    <text evidence="1">The sequence shown here is derived from an EMBL/GenBank/DDBJ whole genome shotgun (WGS) entry which is preliminary data.</text>
</comment>
<evidence type="ECO:0000313" key="1">
    <source>
        <dbReference type="EMBL" id="MBW0461367.1"/>
    </source>
</evidence>
<proteinExistence type="predicted"/>
<organism evidence="1 2">
    <name type="scientific">Austropuccinia psidii MF-1</name>
    <dbReference type="NCBI Taxonomy" id="1389203"/>
    <lineage>
        <taxon>Eukaryota</taxon>
        <taxon>Fungi</taxon>
        <taxon>Dikarya</taxon>
        <taxon>Basidiomycota</taxon>
        <taxon>Pucciniomycotina</taxon>
        <taxon>Pucciniomycetes</taxon>
        <taxon>Pucciniales</taxon>
        <taxon>Sphaerophragmiaceae</taxon>
        <taxon>Austropuccinia</taxon>
    </lineage>
</organism>
<keyword evidence="2" id="KW-1185">Reference proteome</keyword>